<name>A0AAV2ZD51_9STRA</name>
<keyword evidence="2 6" id="KW-0812">Transmembrane</keyword>
<comment type="caution">
    <text evidence="8">The sequence shown here is derived from an EMBL/GenBank/DDBJ whole genome shotgun (WGS) entry which is preliminary data.</text>
</comment>
<dbReference type="PANTHER" id="PTHR24221">
    <property type="entry name" value="ATP-BINDING CASSETTE SUB-FAMILY B"/>
    <property type="match status" value="1"/>
</dbReference>
<dbReference type="InterPro" id="IPR039421">
    <property type="entry name" value="Type_1_exporter"/>
</dbReference>
<dbReference type="SUPFAM" id="SSF90123">
    <property type="entry name" value="ABC transporter transmembrane region"/>
    <property type="match status" value="1"/>
</dbReference>
<dbReference type="Proteomes" id="UP001146120">
    <property type="component" value="Unassembled WGS sequence"/>
</dbReference>
<dbReference type="InterPro" id="IPR011527">
    <property type="entry name" value="ABC1_TM_dom"/>
</dbReference>
<feature type="transmembrane region" description="Helical" evidence="6">
    <location>
        <begin position="525"/>
        <end position="544"/>
    </location>
</feature>
<feature type="transmembrane region" description="Helical" evidence="6">
    <location>
        <begin position="364"/>
        <end position="386"/>
    </location>
</feature>
<accession>A0AAV2ZD51</accession>
<dbReference type="Pfam" id="PF00664">
    <property type="entry name" value="ABC_membrane"/>
    <property type="match status" value="1"/>
</dbReference>
<keyword evidence="9" id="KW-1185">Reference proteome</keyword>
<evidence type="ECO:0000256" key="5">
    <source>
        <dbReference type="SAM" id="MobiDB-lite"/>
    </source>
</evidence>
<dbReference type="PANTHER" id="PTHR24221:SF503">
    <property type="entry name" value="MITOCHONDRIAL POTASSIUM CHANNEL ATP-BINDING SUBUNIT"/>
    <property type="match status" value="1"/>
</dbReference>
<dbReference type="FunFam" id="1.20.1560.10:FF:000142">
    <property type="entry name" value="ATP-binding Cassette (ABC) Superfamily"/>
    <property type="match status" value="1"/>
</dbReference>
<dbReference type="GO" id="GO:0016020">
    <property type="term" value="C:membrane"/>
    <property type="evidence" value="ECO:0007669"/>
    <property type="project" value="UniProtKB-SubCell"/>
</dbReference>
<reference evidence="8" key="2">
    <citation type="journal article" date="2023" name="Microbiol Resour">
        <title>Decontamination and Annotation of the Draft Genome Sequence of the Oomycete Lagenidium giganteum ARSEF 373.</title>
        <authorList>
            <person name="Morgan W.R."/>
            <person name="Tartar A."/>
        </authorList>
    </citation>
    <scope>NUCLEOTIDE SEQUENCE</scope>
    <source>
        <strain evidence="8">ARSEF 373</strain>
    </source>
</reference>
<dbReference type="InterPro" id="IPR036640">
    <property type="entry name" value="ABC1_TM_sf"/>
</dbReference>
<gene>
    <name evidence="8" type="ORF">N0F65_006945</name>
</gene>
<evidence type="ECO:0000256" key="6">
    <source>
        <dbReference type="SAM" id="Phobius"/>
    </source>
</evidence>
<dbReference type="CDD" id="cd18560">
    <property type="entry name" value="ABC_6TM_ATM1_ABCB7_HMT1_ABCB6"/>
    <property type="match status" value="1"/>
</dbReference>
<reference evidence="8" key="1">
    <citation type="submission" date="2022-11" db="EMBL/GenBank/DDBJ databases">
        <authorList>
            <person name="Morgan W.R."/>
            <person name="Tartar A."/>
        </authorList>
    </citation>
    <scope>NUCLEOTIDE SEQUENCE</scope>
    <source>
        <strain evidence="8">ARSEF 373</strain>
    </source>
</reference>
<feature type="domain" description="ABC transmembrane type-1" evidence="7">
    <location>
        <begin position="259"/>
        <end position="541"/>
    </location>
</feature>
<feature type="transmembrane region" description="Helical" evidence="6">
    <location>
        <begin position="120"/>
        <end position="139"/>
    </location>
</feature>
<dbReference type="AlphaFoldDB" id="A0AAV2ZD51"/>
<feature type="transmembrane region" description="Helical" evidence="6">
    <location>
        <begin position="146"/>
        <end position="167"/>
    </location>
</feature>
<protein>
    <recommendedName>
        <fullName evidence="7">ABC transmembrane type-1 domain-containing protein</fullName>
    </recommendedName>
</protein>
<feature type="transmembrane region" description="Helical" evidence="6">
    <location>
        <begin position="485"/>
        <end position="503"/>
    </location>
</feature>
<keyword evidence="3 6" id="KW-1133">Transmembrane helix</keyword>
<feature type="transmembrane region" description="Helical" evidence="6">
    <location>
        <begin position="187"/>
        <end position="207"/>
    </location>
</feature>
<organism evidence="8 9">
    <name type="scientific">Lagenidium giganteum</name>
    <dbReference type="NCBI Taxonomy" id="4803"/>
    <lineage>
        <taxon>Eukaryota</taxon>
        <taxon>Sar</taxon>
        <taxon>Stramenopiles</taxon>
        <taxon>Oomycota</taxon>
        <taxon>Peronosporomycetes</taxon>
        <taxon>Pythiales</taxon>
        <taxon>Pythiaceae</taxon>
    </lineage>
</organism>
<feature type="compositionally biased region" description="Low complexity" evidence="5">
    <location>
        <begin position="23"/>
        <end position="40"/>
    </location>
</feature>
<evidence type="ECO:0000259" key="7">
    <source>
        <dbReference type="PROSITE" id="PS50929"/>
    </source>
</evidence>
<feature type="transmembrane region" description="Helical" evidence="6">
    <location>
        <begin position="392"/>
        <end position="411"/>
    </location>
</feature>
<evidence type="ECO:0000313" key="9">
    <source>
        <dbReference type="Proteomes" id="UP001146120"/>
    </source>
</evidence>
<comment type="subcellular location">
    <subcellularLocation>
        <location evidence="1">Membrane</location>
        <topology evidence="1">Multi-pass membrane protein</topology>
    </subcellularLocation>
</comment>
<dbReference type="EMBL" id="DAKRPA010000004">
    <property type="protein sequence ID" value="DBA04943.1"/>
    <property type="molecule type" value="Genomic_DNA"/>
</dbReference>
<feature type="transmembrane region" description="Helical" evidence="6">
    <location>
        <begin position="70"/>
        <end position="100"/>
    </location>
</feature>
<proteinExistence type="predicted"/>
<sequence>MTGKTLQSQREDSPLLASQANGASYKTSSTSEASAKTSDAAFSRWRNDNDGSAGRKHAKRQMLCLQFSQILFMILDLASLVVITWWCLGSRVFWCMHWLAGRASLAWPADPSDLDFQVRFWGLPVVATLVKMVLLVLVMHRPQSKVLSVLFHALCLGFLVLLAVDSFELDALTQVEEEKHLLVGANVANSLPIIFTVLEVVNLNYLATSTSEKKPEDNLDKPAEEQPKGISFVKMVYILKPYFWPHGVANKVRASSTYIILIISKVTNLLAPLYMAEATNALLAKNVSAAIWNISAYALLTLTSKIFKELQSLIYLKVKQHAYIELATMTYEHVHKLSYDWHVRKKLGDVLRSMDRGVESANSMVSYVFLYLLPTLGESIVVVVIFAAHFQLASISFVAFLSLVVYAFLTIKITLWRKKFRQASTKHDNEYHDKATDALINYETIKYFSNERYEVDTYTKIIEKYQQYSISVQASLSLLNGSQSFIIQVTVLLTLALAAPHVVNDTGRQIDVGAFVAISVYLNNLFQPLFFLGSIYNMVINAVVDMQKLSELLSVEPDIVDSENAKELNICDYGMKNGIEVGFRDVHDHGTGWGNGRWQNYDI</sequence>
<dbReference type="GO" id="GO:0140359">
    <property type="term" value="F:ABC-type transporter activity"/>
    <property type="evidence" value="ECO:0007669"/>
    <property type="project" value="InterPro"/>
</dbReference>
<evidence type="ECO:0000256" key="2">
    <source>
        <dbReference type="ARBA" id="ARBA00022692"/>
    </source>
</evidence>
<evidence type="ECO:0000256" key="3">
    <source>
        <dbReference type="ARBA" id="ARBA00022989"/>
    </source>
</evidence>
<evidence type="ECO:0000256" key="4">
    <source>
        <dbReference type="ARBA" id="ARBA00023136"/>
    </source>
</evidence>
<evidence type="ECO:0000313" key="8">
    <source>
        <dbReference type="EMBL" id="DBA04943.1"/>
    </source>
</evidence>
<dbReference type="Gene3D" id="1.20.1560.10">
    <property type="entry name" value="ABC transporter type 1, transmembrane domain"/>
    <property type="match status" value="1"/>
</dbReference>
<feature type="region of interest" description="Disordered" evidence="5">
    <location>
        <begin position="1"/>
        <end position="40"/>
    </location>
</feature>
<dbReference type="GO" id="GO:0005524">
    <property type="term" value="F:ATP binding"/>
    <property type="evidence" value="ECO:0007669"/>
    <property type="project" value="InterPro"/>
</dbReference>
<dbReference type="PROSITE" id="PS50929">
    <property type="entry name" value="ABC_TM1F"/>
    <property type="match status" value="1"/>
</dbReference>
<evidence type="ECO:0000256" key="1">
    <source>
        <dbReference type="ARBA" id="ARBA00004141"/>
    </source>
</evidence>
<keyword evidence="4 6" id="KW-0472">Membrane</keyword>